<feature type="domain" description="Lipoyl-binding" evidence="10">
    <location>
        <begin position="92"/>
        <end position="168"/>
    </location>
</feature>
<evidence type="ECO:0000313" key="11">
    <source>
        <dbReference type="EMBL" id="SFJ55809.1"/>
    </source>
</evidence>
<dbReference type="STRING" id="46223.SAMN05421852_11299"/>
<dbReference type="CDD" id="cd06850">
    <property type="entry name" value="biotinyl_domain"/>
    <property type="match status" value="1"/>
</dbReference>
<evidence type="ECO:0000256" key="8">
    <source>
        <dbReference type="RuleBase" id="RU364072"/>
    </source>
</evidence>
<dbReference type="PANTHER" id="PTHR45266">
    <property type="entry name" value="OXALOACETATE DECARBOXYLASE ALPHA CHAIN"/>
    <property type="match status" value="1"/>
</dbReference>
<keyword evidence="6 8" id="KW-0275">Fatty acid biosynthesis</keyword>
<dbReference type="PRINTS" id="PR01071">
    <property type="entry name" value="ACOABIOTINCC"/>
</dbReference>
<dbReference type="InterPro" id="IPR050709">
    <property type="entry name" value="Biotin_Carboxyl_Carrier/Decarb"/>
</dbReference>
<dbReference type="PANTHER" id="PTHR45266:SF3">
    <property type="entry name" value="OXALOACETATE DECARBOXYLASE ALPHA CHAIN"/>
    <property type="match status" value="1"/>
</dbReference>
<dbReference type="NCBIfam" id="TIGR00531">
    <property type="entry name" value="BCCP"/>
    <property type="match status" value="1"/>
</dbReference>
<gene>
    <name evidence="11" type="ORF">SAMN05421852_11299</name>
</gene>
<evidence type="ECO:0000256" key="5">
    <source>
        <dbReference type="ARBA" id="ARBA00023098"/>
    </source>
</evidence>
<keyword evidence="7 8" id="KW-0092">Biotin</keyword>
<evidence type="ECO:0000256" key="9">
    <source>
        <dbReference type="SAM" id="MobiDB-lite"/>
    </source>
</evidence>
<evidence type="ECO:0000256" key="3">
    <source>
        <dbReference type="ARBA" id="ARBA00022516"/>
    </source>
</evidence>
<evidence type="ECO:0000256" key="6">
    <source>
        <dbReference type="ARBA" id="ARBA00023160"/>
    </source>
</evidence>
<dbReference type="InterPro" id="IPR000089">
    <property type="entry name" value="Biotin_lipoyl"/>
</dbReference>
<evidence type="ECO:0000259" key="10">
    <source>
        <dbReference type="PROSITE" id="PS50968"/>
    </source>
</evidence>
<proteinExistence type="predicted"/>
<reference evidence="11 12" key="1">
    <citation type="submission" date="2016-10" db="EMBL/GenBank/DDBJ databases">
        <authorList>
            <person name="de Groot N.N."/>
        </authorList>
    </citation>
    <scope>NUCLEOTIDE SEQUENCE [LARGE SCALE GENOMIC DNA]</scope>
    <source>
        <strain evidence="11 12">DSM 44778</strain>
    </source>
</reference>
<evidence type="ECO:0000256" key="1">
    <source>
        <dbReference type="ARBA" id="ARBA00005194"/>
    </source>
</evidence>
<keyword evidence="4 8" id="KW-0276">Fatty acid metabolism</keyword>
<dbReference type="InterPro" id="IPR001882">
    <property type="entry name" value="Biotin_BS"/>
</dbReference>
<dbReference type="PROSITE" id="PS00188">
    <property type="entry name" value="BIOTIN"/>
    <property type="match status" value="1"/>
</dbReference>
<dbReference type="UniPathway" id="UPA00094"/>
<feature type="region of interest" description="Disordered" evidence="9">
    <location>
        <begin position="53"/>
        <end position="92"/>
    </location>
</feature>
<dbReference type="InterPro" id="IPR011053">
    <property type="entry name" value="Single_hybrid_motif"/>
</dbReference>
<dbReference type="GO" id="GO:0006633">
    <property type="term" value="P:fatty acid biosynthetic process"/>
    <property type="evidence" value="ECO:0007669"/>
    <property type="project" value="UniProtKB-UniPathway"/>
</dbReference>
<evidence type="ECO:0000313" key="12">
    <source>
        <dbReference type="Proteomes" id="UP000199545"/>
    </source>
</evidence>
<evidence type="ECO:0000256" key="2">
    <source>
        <dbReference type="ARBA" id="ARBA00017562"/>
    </source>
</evidence>
<comment type="pathway">
    <text evidence="1 8">Lipid metabolism; fatty acid biosynthesis.</text>
</comment>
<dbReference type="EMBL" id="FORR01000012">
    <property type="protein sequence ID" value="SFJ55809.1"/>
    <property type="molecule type" value="Genomic_DNA"/>
</dbReference>
<accession>A0A1I3SDX5</accession>
<dbReference type="GO" id="GO:0003989">
    <property type="term" value="F:acetyl-CoA carboxylase activity"/>
    <property type="evidence" value="ECO:0007669"/>
    <property type="project" value="InterPro"/>
</dbReference>
<sequence>MLRMHEIREIIRLVDESGIESLELETGEGKLVIKRSVSSSIQTIAPKMNVPEKPSVTPVEIPKPAAKPIEPPFVKEEKPVENRPTNPETDSLYKITSPIVGTFYAAPSPEEPPYVQVGSKVKKDTVVCIIEAMKLFNEIEAEVEGEIVEVLVQNGQLVEIGQPLFLVKTS</sequence>
<comment type="function">
    <text evidence="8">This protein is a component of the acetyl coenzyme A carboxylase complex; first, biotin carboxylase catalyzes the carboxylation of the carrier protein and then the transcarboxylase transfers the carboxyl group to form malonyl-CoA.</text>
</comment>
<keyword evidence="3 8" id="KW-0444">Lipid biosynthesis</keyword>
<keyword evidence="5 8" id="KW-0443">Lipid metabolism</keyword>
<dbReference type="AlphaFoldDB" id="A0A1I3SDX5"/>
<organism evidence="11 12">
    <name type="scientific">Thermoflavimicrobium dichotomicum</name>
    <dbReference type="NCBI Taxonomy" id="46223"/>
    <lineage>
        <taxon>Bacteria</taxon>
        <taxon>Bacillati</taxon>
        <taxon>Bacillota</taxon>
        <taxon>Bacilli</taxon>
        <taxon>Bacillales</taxon>
        <taxon>Thermoactinomycetaceae</taxon>
        <taxon>Thermoflavimicrobium</taxon>
    </lineage>
</organism>
<dbReference type="GO" id="GO:0009317">
    <property type="term" value="C:acetyl-CoA carboxylase complex"/>
    <property type="evidence" value="ECO:0007669"/>
    <property type="project" value="InterPro"/>
</dbReference>
<name>A0A1I3SDX5_9BACL</name>
<dbReference type="Gene3D" id="2.40.50.100">
    <property type="match status" value="1"/>
</dbReference>
<dbReference type="InterPro" id="IPR001249">
    <property type="entry name" value="AcCoA_biotinCC"/>
</dbReference>
<evidence type="ECO:0000256" key="7">
    <source>
        <dbReference type="ARBA" id="ARBA00023267"/>
    </source>
</evidence>
<dbReference type="Proteomes" id="UP000199545">
    <property type="component" value="Unassembled WGS sequence"/>
</dbReference>
<dbReference type="PROSITE" id="PS50968">
    <property type="entry name" value="BIOTINYL_LIPOYL"/>
    <property type="match status" value="1"/>
</dbReference>
<dbReference type="Pfam" id="PF00364">
    <property type="entry name" value="Biotin_lipoyl"/>
    <property type="match status" value="1"/>
</dbReference>
<evidence type="ECO:0000256" key="4">
    <source>
        <dbReference type="ARBA" id="ARBA00022832"/>
    </source>
</evidence>
<dbReference type="SUPFAM" id="SSF51230">
    <property type="entry name" value="Single hybrid motif"/>
    <property type="match status" value="1"/>
</dbReference>
<keyword evidence="12" id="KW-1185">Reference proteome</keyword>
<protein>
    <recommendedName>
        <fullName evidence="2 8">Biotin carboxyl carrier protein of acetyl-CoA carboxylase</fullName>
    </recommendedName>
</protein>
<dbReference type="RefSeq" id="WP_175482448.1">
    <property type="nucleotide sequence ID" value="NZ_FORR01000012.1"/>
</dbReference>